<organism evidence="2 3">
    <name type="scientific">Tanacetum coccineum</name>
    <dbReference type="NCBI Taxonomy" id="301880"/>
    <lineage>
        <taxon>Eukaryota</taxon>
        <taxon>Viridiplantae</taxon>
        <taxon>Streptophyta</taxon>
        <taxon>Embryophyta</taxon>
        <taxon>Tracheophyta</taxon>
        <taxon>Spermatophyta</taxon>
        <taxon>Magnoliopsida</taxon>
        <taxon>eudicotyledons</taxon>
        <taxon>Gunneridae</taxon>
        <taxon>Pentapetalae</taxon>
        <taxon>asterids</taxon>
        <taxon>campanulids</taxon>
        <taxon>Asterales</taxon>
        <taxon>Asteraceae</taxon>
        <taxon>Asteroideae</taxon>
        <taxon>Anthemideae</taxon>
        <taxon>Anthemidinae</taxon>
        <taxon>Tanacetum</taxon>
    </lineage>
</organism>
<protein>
    <recommendedName>
        <fullName evidence="4">Ternary complex factor MIP1 leucine-zipper domain-containing protein</fullName>
    </recommendedName>
</protein>
<gene>
    <name evidence="2" type="ORF">Tco_1056677</name>
</gene>
<evidence type="ECO:0008006" key="4">
    <source>
        <dbReference type="Google" id="ProtNLM"/>
    </source>
</evidence>
<evidence type="ECO:0000256" key="1">
    <source>
        <dbReference type="SAM" id="MobiDB-lite"/>
    </source>
</evidence>
<name>A0ABQ5H4P6_9ASTR</name>
<dbReference type="EMBL" id="BQNB010019157">
    <property type="protein sequence ID" value="GJT82335.1"/>
    <property type="molecule type" value="Genomic_DNA"/>
</dbReference>
<evidence type="ECO:0000313" key="3">
    <source>
        <dbReference type="Proteomes" id="UP001151760"/>
    </source>
</evidence>
<reference evidence="2" key="1">
    <citation type="journal article" date="2022" name="Int. J. Mol. Sci.">
        <title>Draft Genome of Tanacetum Coccineum: Genomic Comparison of Closely Related Tanacetum-Family Plants.</title>
        <authorList>
            <person name="Yamashiro T."/>
            <person name="Shiraishi A."/>
            <person name="Nakayama K."/>
            <person name="Satake H."/>
        </authorList>
    </citation>
    <scope>NUCLEOTIDE SEQUENCE</scope>
</reference>
<comment type="caution">
    <text evidence="2">The sequence shown here is derived from an EMBL/GenBank/DDBJ whole genome shotgun (WGS) entry which is preliminary data.</text>
</comment>
<dbReference type="Proteomes" id="UP001151760">
    <property type="component" value="Unassembled WGS sequence"/>
</dbReference>
<keyword evidence="3" id="KW-1185">Reference proteome</keyword>
<accession>A0ABQ5H4P6</accession>
<evidence type="ECO:0000313" key="2">
    <source>
        <dbReference type="EMBL" id="GJT82335.1"/>
    </source>
</evidence>
<sequence>MDVVLARETKLQAKRDGVLQDLEKTPLVCDLHDKIKSLEVQLKVRQTDYGSLKAPSSTKKSSPMKPPSPGQEKHVSHAPAPEKPALPAKIEDCRVVRIGSGEPTELEGPFVMASTKSVFYSLNDVSIGDLYFTVSLMMVNGCERLSSNLCRRLGRFLRIHPIHI</sequence>
<reference evidence="2" key="2">
    <citation type="submission" date="2022-01" db="EMBL/GenBank/DDBJ databases">
        <authorList>
            <person name="Yamashiro T."/>
            <person name="Shiraishi A."/>
            <person name="Satake H."/>
            <person name="Nakayama K."/>
        </authorList>
    </citation>
    <scope>NUCLEOTIDE SEQUENCE</scope>
</reference>
<feature type="compositionally biased region" description="Low complexity" evidence="1">
    <location>
        <begin position="51"/>
        <end position="63"/>
    </location>
</feature>
<feature type="region of interest" description="Disordered" evidence="1">
    <location>
        <begin position="49"/>
        <end position="85"/>
    </location>
</feature>
<proteinExistence type="predicted"/>